<organism evidence="11 12">
    <name type="scientific">Asticcacaulis taihuensis</name>
    <dbReference type="NCBI Taxonomy" id="260084"/>
    <lineage>
        <taxon>Bacteria</taxon>
        <taxon>Pseudomonadati</taxon>
        <taxon>Pseudomonadota</taxon>
        <taxon>Alphaproteobacteria</taxon>
        <taxon>Caulobacterales</taxon>
        <taxon>Caulobacteraceae</taxon>
        <taxon>Asticcacaulis</taxon>
    </lineage>
</organism>
<dbReference type="Pfam" id="PF00795">
    <property type="entry name" value="CN_hydrolase"/>
    <property type="match status" value="1"/>
</dbReference>
<evidence type="ECO:0000256" key="2">
    <source>
        <dbReference type="ARBA" id="ARBA00010065"/>
    </source>
</evidence>
<feature type="transmembrane region" description="Helical" evidence="9">
    <location>
        <begin position="522"/>
        <end position="544"/>
    </location>
</feature>
<feature type="transmembrane region" description="Helical" evidence="9">
    <location>
        <begin position="29"/>
        <end position="61"/>
    </location>
</feature>
<keyword evidence="6 9" id="KW-1133">Transmembrane helix</keyword>
<keyword evidence="3 9" id="KW-1003">Cell membrane</keyword>
<evidence type="ECO:0000256" key="6">
    <source>
        <dbReference type="ARBA" id="ARBA00022989"/>
    </source>
</evidence>
<dbReference type="UniPathway" id="UPA00666"/>
<sequence>MTRLAAFLKHPFLAPVVTFMGDPRKRPRMLAAISGLLIAFAQPPFGFLPGLLGYGLLLYALEYHLGNWPKRTAFFMGWLAGFCYFLVSCFWVAEAFLVDAETYGWMAIPAATLLPAGIGLFWGGFAVLYLKLVPKGWIRFVFFAALFSIFEMTRGMVLSGFPWNPAGSTWKAGSAMSQMAAYVGVYGLGFVTVLAFSSVGVIRRGKGAAGYAPAIFGALALLGCFGVGQTRLMTTHISDTGYAIRYVQPAISQAAKWDNANFSHLFFSYIGLSKAPPKPGHRAPDLIIWPEGALPIMWEQLMDPRTGTVEDMADLLTDGQSLLIGTSREDGETPAGKPIYRNSMLALHRQNGRTRIIGSYNKFKLVPFGEFTPYQDILNPLGMSALTHFDDSFTPGERTRPHSFPGIPRVLPLICYEGIFPALDMTSYGPNDIMRPKWIINISNDAWFGPTTGPVQHLNLASFRAIEEGLPMVRSTPTGISGVIDPLGRVVPGTAIGLGVAGYMDVTLPGEANVTAFAQQRYAYPVFAVLLCLGLIVFGGTFSIGNRPFSAKKRA</sequence>
<protein>
    <recommendedName>
        <fullName evidence="9">Apolipoprotein N-acyltransferase</fullName>
        <shortName evidence="9">ALP N-acyltransferase</shortName>
        <ecNumber evidence="9">2.3.1.269</ecNumber>
    </recommendedName>
</protein>
<dbReference type="STRING" id="260084.SAMN02927928_3124"/>
<dbReference type="InterPro" id="IPR003010">
    <property type="entry name" value="C-N_Hydrolase"/>
</dbReference>
<name>A0A1G4T3N1_9CAUL</name>
<keyword evidence="7 9" id="KW-0472">Membrane</keyword>
<dbReference type="SUPFAM" id="SSF56317">
    <property type="entry name" value="Carbon-nitrogen hydrolase"/>
    <property type="match status" value="1"/>
</dbReference>
<evidence type="ECO:0000313" key="11">
    <source>
        <dbReference type="EMBL" id="SCW75129.1"/>
    </source>
</evidence>
<dbReference type="RefSeq" id="WP_090649875.1">
    <property type="nucleotide sequence ID" value="NZ_CBCRYE010000005.1"/>
</dbReference>
<comment type="catalytic activity">
    <reaction evidence="9">
        <text>N-terminal S-1,2-diacyl-sn-glyceryl-L-cysteinyl-[lipoprotein] + a glycerophospholipid = N-acyl-S-1,2-diacyl-sn-glyceryl-L-cysteinyl-[lipoprotein] + a 2-acyl-sn-glycero-3-phospholipid + H(+)</text>
        <dbReference type="Rhea" id="RHEA:48228"/>
        <dbReference type="Rhea" id="RHEA-COMP:14681"/>
        <dbReference type="Rhea" id="RHEA-COMP:14684"/>
        <dbReference type="ChEBI" id="CHEBI:15378"/>
        <dbReference type="ChEBI" id="CHEBI:136912"/>
        <dbReference type="ChEBI" id="CHEBI:140656"/>
        <dbReference type="ChEBI" id="CHEBI:140657"/>
        <dbReference type="ChEBI" id="CHEBI:140660"/>
        <dbReference type="EC" id="2.3.1.269"/>
    </reaction>
</comment>
<dbReference type="NCBIfam" id="TIGR00546">
    <property type="entry name" value="lnt"/>
    <property type="match status" value="1"/>
</dbReference>
<keyword evidence="12" id="KW-1185">Reference proteome</keyword>
<keyword evidence="11" id="KW-0449">Lipoprotein</keyword>
<evidence type="ECO:0000259" key="10">
    <source>
        <dbReference type="PROSITE" id="PS50263"/>
    </source>
</evidence>
<accession>A0A1G4T3N1</accession>
<comment type="similarity">
    <text evidence="2 9">Belongs to the CN hydrolase family. Apolipoprotein N-acyltransferase subfamily.</text>
</comment>
<dbReference type="EC" id="2.3.1.269" evidence="9"/>
<dbReference type="GO" id="GO:0042158">
    <property type="term" value="P:lipoprotein biosynthetic process"/>
    <property type="evidence" value="ECO:0007669"/>
    <property type="project" value="UniProtKB-UniRule"/>
</dbReference>
<dbReference type="PANTHER" id="PTHR38686">
    <property type="entry name" value="APOLIPOPROTEIN N-ACYLTRANSFERASE"/>
    <property type="match status" value="1"/>
</dbReference>
<gene>
    <name evidence="9" type="primary">lnt</name>
    <name evidence="11" type="ORF">SAMN02927928_3124</name>
</gene>
<evidence type="ECO:0000256" key="7">
    <source>
        <dbReference type="ARBA" id="ARBA00023136"/>
    </source>
</evidence>
<dbReference type="InterPro" id="IPR036526">
    <property type="entry name" value="C-N_Hydrolase_sf"/>
</dbReference>
<evidence type="ECO:0000256" key="3">
    <source>
        <dbReference type="ARBA" id="ARBA00022475"/>
    </source>
</evidence>
<keyword evidence="4 9" id="KW-0808">Transferase</keyword>
<evidence type="ECO:0000256" key="9">
    <source>
        <dbReference type="HAMAP-Rule" id="MF_01148"/>
    </source>
</evidence>
<feature type="transmembrane region" description="Helical" evidence="9">
    <location>
        <begin position="137"/>
        <end position="159"/>
    </location>
</feature>
<dbReference type="Gene3D" id="3.60.110.10">
    <property type="entry name" value="Carbon-nitrogen hydrolase"/>
    <property type="match status" value="1"/>
</dbReference>
<evidence type="ECO:0000256" key="4">
    <source>
        <dbReference type="ARBA" id="ARBA00022679"/>
    </source>
</evidence>
<dbReference type="InterPro" id="IPR004563">
    <property type="entry name" value="Apolipo_AcylTrfase"/>
</dbReference>
<dbReference type="GO" id="GO:0016410">
    <property type="term" value="F:N-acyltransferase activity"/>
    <property type="evidence" value="ECO:0007669"/>
    <property type="project" value="UniProtKB-UniRule"/>
</dbReference>
<proteinExistence type="inferred from homology"/>
<dbReference type="CDD" id="cd07571">
    <property type="entry name" value="ALP_N-acyl_transferase"/>
    <property type="match status" value="1"/>
</dbReference>
<dbReference type="OrthoDB" id="9804277at2"/>
<dbReference type="PROSITE" id="PS50263">
    <property type="entry name" value="CN_HYDROLASE"/>
    <property type="match status" value="1"/>
</dbReference>
<dbReference type="InterPro" id="IPR045378">
    <property type="entry name" value="LNT_N"/>
</dbReference>
<dbReference type="GO" id="GO:0005886">
    <property type="term" value="C:plasma membrane"/>
    <property type="evidence" value="ECO:0007669"/>
    <property type="project" value="UniProtKB-SubCell"/>
</dbReference>
<dbReference type="HAMAP" id="MF_01148">
    <property type="entry name" value="Lnt"/>
    <property type="match status" value="1"/>
</dbReference>
<dbReference type="EMBL" id="FMTS01000006">
    <property type="protein sequence ID" value="SCW75129.1"/>
    <property type="molecule type" value="Genomic_DNA"/>
</dbReference>
<dbReference type="PANTHER" id="PTHR38686:SF1">
    <property type="entry name" value="APOLIPOPROTEIN N-ACYLTRANSFERASE"/>
    <property type="match status" value="1"/>
</dbReference>
<keyword evidence="8 9" id="KW-0012">Acyltransferase</keyword>
<evidence type="ECO:0000256" key="1">
    <source>
        <dbReference type="ARBA" id="ARBA00004651"/>
    </source>
</evidence>
<evidence type="ECO:0000256" key="5">
    <source>
        <dbReference type="ARBA" id="ARBA00022692"/>
    </source>
</evidence>
<feature type="transmembrane region" description="Helical" evidence="9">
    <location>
        <begin position="209"/>
        <end position="228"/>
    </location>
</feature>
<comment type="pathway">
    <text evidence="9">Protein modification; lipoprotein biosynthesis (N-acyl transfer).</text>
</comment>
<evidence type="ECO:0000313" key="12">
    <source>
        <dbReference type="Proteomes" id="UP000199150"/>
    </source>
</evidence>
<reference evidence="12" key="1">
    <citation type="submission" date="2016-10" db="EMBL/GenBank/DDBJ databases">
        <authorList>
            <person name="Varghese N."/>
            <person name="Submissions S."/>
        </authorList>
    </citation>
    <scope>NUCLEOTIDE SEQUENCE [LARGE SCALE GENOMIC DNA]</scope>
    <source>
        <strain evidence="12">CGMCC 1.3431</strain>
    </source>
</reference>
<dbReference type="Proteomes" id="UP000199150">
    <property type="component" value="Unassembled WGS sequence"/>
</dbReference>
<feature type="domain" description="CN hydrolase" evidence="10">
    <location>
        <begin position="247"/>
        <end position="510"/>
    </location>
</feature>
<feature type="transmembrane region" description="Helical" evidence="9">
    <location>
        <begin position="105"/>
        <end position="130"/>
    </location>
</feature>
<comment type="subcellular location">
    <subcellularLocation>
        <location evidence="1 9">Cell membrane</location>
        <topology evidence="1 9">Multi-pass membrane protein</topology>
    </subcellularLocation>
</comment>
<dbReference type="Pfam" id="PF20154">
    <property type="entry name" value="LNT_N"/>
    <property type="match status" value="1"/>
</dbReference>
<dbReference type="AlphaFoldDB" id="A0A1G4T3N1"/>
<comment type="function">
    <text evidence="9">Catalyzes the phospholipid dependent N-acylation of the N-terminal cysteine of apolipoprotein, the last step in lipoprotein maturation.</text>
</comment>
<feature type="transmembrane region" description="Helical" evidence="9">
    <location>
        <begin position="73"/>
        <end position="93"/>
    </location>
</feature>
<feature type="transmembrane region" description="Helical" evidence="9">
    <location>
        <begin position="179"/>
        <end position="202"/>
    </location>
</feature>
<keyword evidence="5 9" id="KW-0812">Transmembrane</keyword>
<evidence type="ECO:0000256" key="8">
    <source>
        <dbReference type="ARBA" id="ARBA00023315"/>
    </source>
</evidence>